<dbReference type="InterPro" id="IPR006683">
    <property type="entry name" value="Thioestr_dom"/>
</dbReference>
<dbReference type="InterPro" id="IPR029069">
    <property type="entry name" value="HotDog_dom_sf"/>
</dbReference>
<protein>
    <submittedName>
        <fullName evidence="2">PaaI family thioesterase</fullName>
    </submittedName>
</protein>
<evidence type="ECO:0000259" key="1">
    <source>
        <dbReference type="Pfam" id="PF03061"/>
    </source>
</evidence>
<organism evidence="2 3">
    <name type="scientific">Parerythrobacter lacustris</name>
    <dbReference type="NCBI Taxonomy" id="2969984"/>
    <lineage>
        <taxon>Bacteria</taxon>
        <taxon>Pseudomonadati</taxon>
        <taxon>Pseudomonadota</taxon>
        <taxon>Alphaproteobacteria</taxon>
        <taxon>Sphingomonadales</taxon>
        <taxon>Erythrobacteraceae</taxon>
        <taxon>Parerythrobacter</taxon>
    </lineage>
</organism>
<comment type="caution">
    <text evidence="2">The sequence shown here is derived from an EMBL/GenBank/DDBJ whole genome shotgun (WGS) entry which is preliminary data.</text>
</comment>
<dbReference type="EMBL" id="JANKHH010000007">
    <property type="protein sequence ID" value="MCR2835092.1"/>
    <property type="molecule type" value="Genomic_DNA"/>
</dbReference>
<feature type="domain" description="Thioesterase" evidence="1">
    <location>
        <begin position="38"/>
        <end position="115"/>
    </location>
</feature>
<proteinExistence type="predicted"/>
<dbReference type="Proteomes" id="UP001206067">
    <property type="component" value="Unassembled WGS sequence"/>
</dbReference>
<keyword evidence="3" id="KW-1185">Reference proteome</keyword>
<dbReference type="Gene3D" id="3.10.129.10">
    <property type="entry name" value="Hotdog Thioesterase"/>
    <property type="match status" value="1"/>
</dbReference>
<reference evidence="2 3" key="1">
    <citation type="submission" date="2022-08" db="EMBL/GenBank/DDBJ databases">
        <title>Polyphasic taxonomy analysis of Qipengyuania sp.RS5-5.</title>
        <authorList>
            <person name="Xamxidin M."/>
            <person name="Wu M."/>
        </authorList>
    </citation>
    <scope>NUCLEOTIDE SEQUENCE [LARGE SCALE GENOMIC DNA]</scope>
    <source>
        <strain evidence="2 3">RS5-5</strain>
    </source>
</reference>
<dbReference type="SUPFAM" id="SSF54637">
    <property type="entry name" value="Thioesterase/thiol ester dehydrase-isomerase"/>
    <property type="match status" value="1"/>
</dbReference>
<accession>A0ABT1XTX4</accession>
<dbReference type="Pfam" id="PF03061">
    <property type="entry name" value="4HBT"/>
    <property type="match status" value="1"/>
</dbReference>
<dbReference type="CDD" id="cd03443">
    <property type="entry name" value="PaaI_thioesterase"/>
    <property type="match status" value="1"/>
</dbReference>
<sequence>MAELPPYARSMGIAVDSLEDGLPIVAVDFAPNVEGRPGVFHGGATSGLLETAGYAALRSALADREVQPQLKPVNITVQFLSAAKNRTTYAKARITKLGRRNANLTVEAWQEDRKRPVATAVMNILVVSPEV</sequence>
<gene>
    <name evidence="2" type="ORF">NSO95_14175</name>
</gene>
<name>A0ABT1XTX4_9SPHN</name>
<evidence type="ECO:0000313" key="2">
    <source>
        <dbReference type="EMBL" id="MCR2835092.1"/>
    </source>
</evidence>
<evidence type="ECO:0000313" key="3">
    <source>
        <dbReference type="Proteomes" id="UP001206067"/>
    </source>
</evidence>